<protein>
    <submittedName>
        <fullName evidence="1">Uncharacterized protein</fullName>
    </submittedName>
</protein>
<evidence type="ECO:0000313" key="2">
    <source>
        <dbReference type="Proteomes" id="UP001595377"/>
    </source>
</evidence>
<dbReference type="Proteomes" id="UP001595377">
    <property type="component" value="Unassembled WGS sequence"/>
</dbReference>
<gene>
    <name evidence="1" type="ORF">ACFOHH_17605</name>
</gene>
<keyword evidence="2" id="KW-1185">Reference proteome</keyword>
<dbReference type="EMBL" id="JBHRSP010000029">
    <property type="protein sequence ID" value="MFC3074930.1"/>
    <property type="molecule type" value="Genomic_DNA"/>
</dbReference>
<reference evidence="2" key="1">
    <citation type="journal article" date="2019" name="Int. J. Syst. Evol. Microbiol.">
        <title>The Global Catalogue of Microorganisms (GCM) 10K type strain sequencing project: providing services to taxonomists for standard genome sequencing and annotation.</title>
        <authorList>
            <consortium name="The Broad Institute Genomics Platform"/>
            <consortium name="The Broad Institute Genome Sequencing Center for Infectious Disease"/>
            <person name="Wu L."/>
            <person name="Ma J."/>
        </authorList>
    </citation>
    <scope>NUCLEOTIDE SEQUENCE [LARGE SCALE GENOMIC DNA]</scope>
    <source>
        <strain evidence="2">KCTC 52677</strain>
    </source>
</reference>
<sequence>MNDNLLRALYETKRQSFLLGFIQAPDRFDSALAFAYQHRIEPIFHEQTAREIYGGDPFSSVYAIDAAFVDSVSKYIDANSDEKKSENLTFCKMEDEFGGRAVRMKLRYALEYIQLSERFEQSDFEAILRHAPAEAKKLVTEFTPQDVDFG</sequence>
<dbReference type="RefSeq" id="WP_257315595.1">
    <property type="nucleotide sequence ID" value="NZ_JANFDG010000013.1"/>
</dbReference>
<proteinExistence type="predicted"/>
<accession>A0ABV7DKN5</accession>
<comment type="caution">
    <text evidence="1">The sequence shown here is derived from an EMBL/GenBank/DDBJ whole genome shotgun (WGS) entry which is preliminary data.</text>
</comment>
<name>A0ABV7DKN5_9HYPH</name>
<organism evidence="1 2">
    <name type="scientific">Shinella pollutisoli</name>
    <dbReference type="NCBI Taxonomy" id="2250594"/>
    <lineage>
        <taxon>Bacteria</taxon>
        <taxon>Pseudomonadati</taxon>
        <taxon>Pseudomonadota</taxon>
        <taxon>Alphaproteobacteria</taxon>
        <taxon>Hyphomicrobiales</taxon>
        <taxon>Rhizobiaceae</taxon>
        <taxon>Shinella</taxon>
    </lineage>
</organism>
<evidence type="ECO:0000313" key="1">
    <source>
        <dbReference type="EMBL" id="MFC3074930.1"/>
    </source>
</evidence>